<accession>A0A674CTI4</accession>
<dbReference type="Proteomes" id="UP000472277">
    <property type="component" value="Chromosome 28"/>
</dbReference>
<dbReference type="PANTHER" id="PTHR44874:SF1">
    <property type="entry name" value="TETRATRICOPEPTIDE REPEAT PROTEIN 34"/>
    <property type="match status" value="1"/>
</dbReference>
<dbReference type="InParanoid" id="A0A674CTI4"/>
<sequence>QLFVGAVWEGHMMGGLHYLTALDYVSILVADALYQLGRVEEAYRLLLAIGPTTPRAPILARPFSLQLLKKLIQCGDTSCLHPLLALVSPKDRLLVLRDPVAYLFIAIMASVDHDRVQALCGQGLTHAKPAEGTRTQKWEIVIRLYIANAITKDILSLKDKTRKLVCDWLQQYCRTYLTEILATKAVTCQEEELREASLMRTDCRDSRWHCLYVDILLTKGEIIGTWPTDAPLSFISVYYVLINLPYSLDHMPYDYTLNLSSYLRSPEVHRAQVLWAAAQEAGSALALLTVAVRAAGELQPQYLCQRASCFTQLELHEQAMADLDWVIQSHGGPFDPACRRGRSLVLCSCEGPAPDDFTRALALHRGKALQCVEARLVTFNVAPREVVDHTSSQNVTTNHQVLKRVFSCNIHNRVPNCLWKQSQLNAKRRRECSKARRYWTLEQWKRFL</sequence>
<name>A0A674CTI4_SALTR</name>
<dbReference type="InterPro" id="IPR011990">
    <property type="entry name" value="TPR-like_helical_dom_sf"/>
</dbReference>
<dbReference type="SUPFAM" id="SSF48452">
    <property type="entry name" value="TPR-like"/>
    <property type="match status" value="1"/>
</dbReference>
<dbReference type="AlphaFoldDB" id="A0A674CTI4"/>
<reference evidence="1" key="1">
    <citation type="submission" date="2025-08" db="UniProtKB">
        <authorList>
            <consortium name="Ensembl"/>
        </authorList>
    </citation>
    <scope>IDENTIFICATION</scope>
</reference>
<organism evidence="1 2">
    <name type="scientific">Salmo trutta</name>
    <name type="common">Brown trout</name>
    <dbReference type="NCBI Taxonomy" id="8032"/>
    <lineage>
        <taxon>Eukaryota</taxon>
        <taxon>Metazoa</taxon>
        <taxon>Chordata</taxon>
        <taxon>Craniata</taxon>
        <taxon>Vertebrata</taxon>
        <taxon>Euteleostomi</taxon>
        <taxon>Actinopterygii</taxon>
        <taxon>Neopterygii</taxon>
        <taxon>Teleostei</taxon>
        <taxon>Protacanthopterygii</taxon>
        <taxon>Salmoniformes</taxon>
        <taxon>Salmonidae</taxon>
        <taxon>Salmoninae</taxon>
        <taxon>Salmo</taxon>
    </lineage>
</organism>
<dbReference type="Ensembl" id="ENSSTUT00000092072.1">
    <property type="protein sequence ID" value="ENSSTUP00000086496.1"/>
    <property type="gene ID" value="ENSSTUG00000038093.1"/>
</dbReference>
<dbReference type="GeneTree" id="ENSGT00390000003047"/>
<evidence type="ECO:0000313" key="1">
    <source>
        <dbReference type="Ensembl" id="ENSSTUP00000086496.1"/>
    </source>
</evidence>
<dbReference type="InterPro" id="IPR042161">
    <property type="entry name" value="TTC34"/>
</dbReference>
<protein>
    <submittedName>
        <fullName evidence="1">Tetratricopeptide repeat domain 34</fullName>
    </submittedName>
</protein>
<dbReference type="PANTHER" id="PTHR44874">
    <property type="entry name" value="TETRATRICOPEPTIDE REPEAT PROTEIN 34"/>
    <property type="match status" value="1"/>
</dbReference>
<evidence type="ECO:0000313" key="2">
    <source>
        <dbReference type="Proteomes" id="UP000472277"/>
    </source>
</evidence>
<keyword evidence="2" id="KW-1185">Reference proteome</keyword>
<proteinExistence type="predicted"/>
<reference evidence="1" key="2">
    <citation type="submission" date="2025-09" db="UniProtKB">
        <authorList>
            <consortium name="Ensembl"/>
        </authorList>
    </citation>
    <scope>IDENTIFICATION</scope>
</reference>